<reference evidence="12 13" key="1">
    <citation type="submission" date="2016-10" db="EMBL/GenBank/DDBJ databases">
        <authorList>
            <person name="de Groot N.N."/>
        </authorList>
    </citation>
    <scope>NUCLEOTIDE SEQUENCE [LARGE SCALE GENOMIC DNA]</scope>
    <source>
        <strain evidence="12 13">DSM 22789</strain>
    </source>
</reference>
<comment type="subunit">
    <text evidence="3 11">Homopentamer.</text>
</comment>
<dbReference type="AlphaFoldDB" id="A0A1I6TJG0"/>
<dbReference type="Gene3D" id="1.10.1200.120">
    <property type="entry name" value="Large-conductance mechanosensitive channel, MscL, domain 1"/>
    <property type="match status" value="1"/>
</dbReference>
<name>A0A1I6TJG0_9SPHI</name>
<proteinExistence type="inferred from homology"/>
<comment type="subcellular location">
    <subcellularLocation>
        <location evidence="1 11">Cell membrane</location>
        <topology evidence="1 11">Multi-pass membrane protein</topology>
    </subcellularLocation>
</comment>
<keyword evidence="10 11" id="KW-0407">Ion channel</keyword>
<dbReference type="InterPro" id="IPR001185">
    <property type="entry name" value="MS_channel"/>
</dbReference>
<dbReference type="GO" id="GO:0005886">
    <property type="term" value="C:plasma membrane"/>
    <property type="evidence" value="ECO:0007669"/>
    <property type="project" value="UniProtKB-SubCell"/>
</dbReference>
<dbReference type="InterPro" id="IPR037673">
    <property type="entry name" value="MSC/AndL"/>
</dbReference>
<keyword evidence="6 11" id="KW-0812">Transmembrane</keyword>
<dbReference type="PRINTS" id="PR01264">
    <property type="entry name" value="MECHCHANNEL"/>
</dbReference>
<dbReference type="NCBIfam" id="NF010557">
    <property type="entry name" value="PRK13952.1"/>
    <property type="match status" value="1"/>
</dbReference>
<keyword evidence="5 11" id="KW-1003">Cell membrane</keyword>
<dbReference type="PANTHER" id="PTHR30266:SF2">
    <property type="entry name" value="LARGE-CONDUCTANCE MECHANOSENSITIVE CHANNEL"/>
    <property type="match status" value="1"/>
</dbReference>
<comment type="similarity">
    <text evidence="2 11">Belongs to the MscL family.</text>
</comment>
<dbReference type="NCBIfam" id="TIGR00220">
    <property type="entry name" value="mscL"/>
    <property type="match status" value="1"/>
</dbReference>
<organism evidence="12 13">
    <name type="scientific">Sphingobacterium wenxiniae</name>
    <dbReference type="NCBI Taxonomy" id="683125"/>
    <lineage>
        <taxon>Bacteria</taxon>
        <taxon>Pseudomonadati</taxon>
        <taxon>Bacteroidota</taxon>
        <taxon>Sphingobacteriia</taxon>
        <taxon>Sphingobacteriales</taxon>
        <taxon>Sphingobacteriaceae</taxon>
        <taxon>Sphingobacterium</taxon>
    </lineage>
</organism>
<gene>
    <name evidence="11" type="primary">mscL</name>
    <name evidence="12" type="ORF">SAMN05660206_106187</name>
</gene>
<evidence type="ECO:0000256" key="10">
    <source>
        <dbReference type="ARBA" id="ARBA00023303"/>
    </source>
</evidence>
<dbReference type="GO" id="GO:0008381">
    <property type="term" value="F:mechanosensitive monoatomic ion channel activity"/>
    <property type="evidence" value="ECO:0007669"/>
    <property type="project" value="UniProtKB-UniRule"/>
</dbReference>
<protein>
    <recommendedName>
        <fullName evidence="11">Large-conductance mechanosensitive channel</fullName>
    </recommendedName>
</protein>
<keyword evidence="13" id="KW-1185">Reference proteome</keyword>
<evidence type="ECO:0000256" key="7">
    <source>
        <dbReference type="ARBA" id="ARBA00022989"/>
    </source>
</evidence>
<dbReference type="SUPFAM" id="SSF81330">
    <property type="entry name" value="Gated mechanosensitive channel"/>
    <property type="match status" value="1"/>
</dbReference>
<evidence type="ECO:0000256" key="9">
    <source>
        <dbReference type="ARBA" id="ARBA00023136"/>
    </source>
</evidence>
<keyword evidence="8 11" id="KW-0406">Ion transport</keyword>
<evidence type="ECO:0000256" key="3">
    <source>
        <dbReference type="ARBA" id="ARBA00011255"/>
    </source>
</evidence>
<dbReference type="NCBIfam" id="NF001843">
    <property type="entry name" value="PRK00567.1-4"/>
    <property type="match status" value="1"/>
</dbReference>
<evidence type="ECO:0000256" key="6">
    <source>
        <dbReference type="ARBA" id="ARBA00022692"/>
    </source>
</evidence>
<dbReference type="InterPro" id="IPR036019">
    <property type="entry name" value="MscL_channel"/>
</dbReference>
<feature type="transmembrane region" description="Helical" evidence="11">
    <location>
        <begin position="12"/>
        <end position="33"/>
    </location>
</feature>
<dbReference type="FunFam" id="1.10.1200.120:FF:000001">
    <property type="entry name" value="Large-conductance mechanosensitive channel"/>
    <property type="match status" value="1"/>
</dbReference>
<feature type="transmembrane region" description="Helical" evidence="11">
    <location>
        <begin position="80"/>
        <end position="98"/>
    </location>
</feature>
<dbReference type="Proteomes" id="UP000198785">
    <property type="component" value="Unassembled WGS sequence"/>
</dbReference>
<evidence type="ECO:0000256" key="11">
    <source>
        <dbReference type="HAMAP-Rule" id="MF_00115"/>
    </source>
</evidence>
<dbReference type="PANTHER" id="PTHR30266">
    <property type="entry name" value="MECHANOSENSITIVE CHANNEL MSCL"/>
    <property type="match status" value="1"/>
</dbReference>
<evidence type="ECO:0000313" key="12">
    <source>
        <dbReference type="EMBL" id="SFS89363.1"/>
    </source>
</evidence>
<keyword evidence="4 11" id="KW-0813">Transport</keyword>
<accession>A0A1I6TJG0</accession>
<comment type="function">
    <text evidence="11">Channel that opens in response to stretch forces in the membrane lipid bilayer. May participate in the regulation of osmotic pressure changes within the cell.</text>
</comment>
<evidence type="ECO:0000256" key="8">
    <source>
        <dbReference type="ARBA" id="ARBA00023065"/>
    </source>
</evidence>
<sequence length="137" mass="14903">MGFLKEFKEFAMRGSVIDLAVGVVIGGAFGKIVTSLVDDVIMPPIGFITGGVDFSNLQYVLTEANEAEGVAEVAIKYGNFINVIIQFLIIAFCIFLVIKGINSLKRKEEVAPEPEAPAEPSKEEVLLAEIRDILRSK</sequence>
<dbReference type="Pfam" id="PF01741">
    <property type="entry name" value="MscL"/>
    <property type="match status" value="1"/>
</dbReference>
<dbReference type="STRING" id="683125.SAMN05660206_106187"/>
<evidence type="ECO:0000256" key="2">
    <source>
        <dbReference type="ARBA" id="ARBA00007254"/>
    </source>
</evidence>
<keyword evidence="7 11" id="KW-1133">Transmembrane helix</keyword>
<evidence type="ECO:0000256" key="1">
    <source>
        <dbReference type="ARBA" id="ARBA00004651"/>
    </source>
</evidence>
<dbReference type="HAMAP" id="MF_00115">
    <property type="entry name" value="MscL"/>
    <property type="match status" value="1"/>
</dbReference>
<dbReference type="RefSeq" id="WP_093365707.1">
    <property type="nucleotide sequence ID" value="NZ_FOZZ01000006.1"/>
</dbReference>
<evidence type="ECO:0000256" key="5">
    <source>
        <dbReference type="ARBA" id="ARBA00022475"/>
    </source>
</evidence>
<evidence type="ECO:0000313" key="13">
    <source>
        <dbReference type="Proteomes" id="UP000198785"/>
    </source>
</evidence>
<dbReference type="EMBL" id="FOZZ01000006">
    <property type="protein sequence ID" value="SFS89363.1"/>
    <property type="molecule type" value="Genomic_DNA"/>
</dbReference>
<evidence type="ECO:0000256" key="4">
    <source>
        <dbReference type="ARBA" id="ARBA00022448"/>
    </source>
</evidence>
<keyword evidence="9 11" id="KW-0472">Membrane</keyword>
<dbReference type="OrthoDB" id="9810350at2"/>